<dbReference type="GO" id="GO:0033104">
    <property type="term" value="C:type VI protein secretion system complex"/>
    <property type="evidence" value="ECO:0007669"/>
    <property type="project" value="InterPro"/>
</dbReference>
<evidence type="ECO:0000313" key="2">
    <source>
        <dbReference type="Proteomes" id="UP000249300"/>
    </source>
</evidence>
<reference evidence="1 2" key="1">
    <citation type="submission" date="2018-06" db="EMBL/GenBank/DDBJ databases">
        <authorList>
            <consortium name="Pathogen Informatics"/>
            <person name="Doyle S."/>
        </authorList>
    </citation>
    <scope>NUCLEOTIDE SEQUENCE [LARGE SCALE GENOMIC DNA]</scope>
    <source>
        <strain evidence="1 2">NCTC12858</strain>
    </source>
</reference>
<evidence type="ECO:0000313" key="1">
    <source>
        <dbReference type="EMBL" id="SQH73769.1"/>
    </source>
</evidence>
<protein>
    <recommendedName>
        <fullName evidence="3">Type VI secretion system needle protein Hcp</fullName>
    </recommendedName>
</protein>
<name>A0A2X4PZM3_9PORP</name>
<dbReference type="AlphaFoldDB" id="A0A2X4PZM3"/>
<gene>
    <name evidence="1" type="ORF">NCTC12858_01636</name>
</gene>
<dbReference type="Pfam" id="PF17642">
    <property type="entry name" value="TssD"/>
    <property type="match status" value="1"/>
</dbReference>
<evidence type="ECO:0008006" key="3">
    <source>
        <dbReference type="Google" id="ProtNLM"/>
    </source>
</evidence>
<proteinExistence type="predicted"/>
<dbReference type="Proteomes" id="UP000249300">
    <property type="component" value="Chromosome 1"/>
</dbReference>
<accession>A0A2X4PZM3</accession>
<keyword evidence="2" id="KW-1185">Reference proteome</keyword>
<organism evidence="1 2">
    <name type="scientific">Porphyromonas crevioricanis</name>
    <dbReference type="NCBI Taxonomy" id="393921"/>
    <lineage>
        <taxon>Bacteria</taxon>
        <taxon>Pseudomonadati</taxon>
        <taxon>Bacteroidota</taxon>
        <taxon>Bacteroidia</taxon>
        <taxon>Bacteroidales</taxon>
        <taxon>Porphyromonadaceae</taxon>
        <taxon>Porphyromonas</taxon>
    </lineage>
</organism>
<dbReference type="KEGG" id="pcre:NCTC12858_01636"/>
<dbReference type="InterPro" id="IPR041408">
    <property type="entry name" value="Hcp_Tssd"/>
</dbReference>
<sequence>MIMNQNFLQQPDGNINAVLSFMGKEYDVHQFSISFTQLTDGKGEPQTEVLGGKLLIGLSQIPDDALLLWASNQWMRKDGEVLFRNDTGTPPLRISFKEAYCISIQQEMVTNQGTRTSIIISPRSVRLNEFTFENSWID</sequence>
<dbReference type="EMBL" id="LS483447">
    <property type="protein sequence ID" value="SQH73769.1"/>
    <property type="molecule type" value="Genomic_DNA"/>
</dbReference>